<protein>
    <submittedName>
        <fullName evidence="1">Uncharacterized protein</fullName>
    </submittedName>
</protein>
<dbReference type="EMBL" id="GBRH01172296">
    <property type="protein sequence ID" value="JAE25600.1"/>
    <property type="molecule type" value="Transcribed_RNA"/>
</dbReference>
<organism evidence="1">
    <name type="scientific">Arundo donax</name>
    <name type="common">Giant reed</name>
    <name type="synonym">Donax arundinaceus</name>
    <dbReference type="NCBI Taxonomy" id="35708"/>
    <lineage>
        <taxon>Eukaryota</taxon>
        <taxon>Viridiplantae</taxon>
        <taxon>Streptophyta</taxon>
        <taxon>Embryophyta</taxon>
        <taxon>Tracheophyta</taxon>
        <taxon>Spermatophyta</taxon>
        <taxon>Magnoliopsida</taxon>
        <taxon>Liliopsida</taxon>
        <taxon>Poales</taxon>
        <taxon>Poaceae</taxon>
        <taxon>PACMAD clade</taxon>
        <taxon>Arundinoideae</taxon>
        <taxon>Arundineae</taxon>
        <taxon>Arundo</taxon>
    </lineage>
</organism>
<proteinExistence type="predicted"/>
<reference evidence="1" key="1">
    <citation type="submission" date="2014-09" db="EMBL/GenBank/DDBJ databases">
        <authorList>
            <person name="Magalhaes I.L.F."/>
            <person name="Oliveira U."/>
            <person name="Santos F.R."/>
            <person name="Vidigal T.H.D.A."/>
            <person name="Brescovit A.D."/>
            <person name="Santos A.J."/>
        </authorList>
    </citation>
    <scope>NUCLEOTIDE SEQUENCE</scope>
    <source>
        <tissue evidence="1">Shoot tissue taken approximately 20 cm above the soil surface</tissue>
    </source>
</reference>
<reference evidence="1" key="2">
    <citation type="journal article" date="2015" name="Data Brief">
        <title>Shoot transcriptome of the giant reed, Arundo donax.</title>
        <authorList>
            <person name="Barrero R.A."/>
            <person name="Guerrero F.D."/>
            <person name="Moolhuijzen P."/>
            <person name="Goolsby J.A."/>
            <person name="Tidwell J."/>
            <person name="Bellgard S.E."/>
            <person name="Bellgard M.I."/>
        </authorList>
    </citation>
    <scope>NUCLEOTIDE SEQUENCE</scope>
    <source>
        <tissue evidence="1">Shoot tissue taken approximately 20 cm above the soil surface</tissue>
    </source>
</reference>
<dbReference type="AlphaFoldDB" id="A0A0A9GKI9"/>
<name>A0A0A9GKI9_ARUDO</name>
<evidence type="ECO:0000313" key="1">
    <source>
        <dbReference type="EMBL" id="JAE25600.1"/>
    </source>
</evidence>
<accession>A0A0A9GKI9</accession>
<sequence length="30" mass="3496">MSEVIDQCVIRCLPHFKTMVSKDCIQCIVR</sequence>